<comment type="caution">
    <text evidence="2">The sequence shown here is derived from an EMBL/GenBank/DDBJ whole genome shotgun (WGS) entry which is preliminary data.</text>
</comment>
<keyword evidence="3" id="KW-1185">Reference proteome</keyword>
<dbReference type="RefSeq" id="WP_205179287.1">
    <property type="nucleotide sequence ID" value="NZ_JAFBFH010000013.1"/>
</dbReference>
<protein>
    <submittedName>
        <fullName evidence="2">Uncharacterized protein</fullName>
    </submittedName>
</protein>
<keyword evidence="1" id="KW-0812">Transmembrane</keyword>
<organism evidence="2 3">
    <name type="scientific">Siminovitchia thermophila</name>
    <dbReference type="NCBI Taxonomy" id="1245522"/>
    <lineage>
        <taxon>Bacteria</taxon>
        <taxon>Bacillati</taxon>
        <taxon>Bacillota</taxon>
        <taxon>Bacilli</taxon>
        <taxon>Bacillales</taxon>
        <taxon>Bacillaceae</taxon>
        <taxon>Siminovitchia</taxon>
    </lineage>
</organism>
<dbReference type="Proteomes" id="UP000823485">
    <property type="component" value="Unassembled WGS sequence"/>
</dbReference>
<sequence length="56" mass="6199">MCWNLDKEMKAGLSRVPVWTLITISLVGTLAFLASFFVNANDLEGSLGMPGWRDIL</sequence>
<keyword evidence="1" id="KW-0472">Membrane</keyword>
<evidence type="ECO:0000313" key="3">
    <source>
        <dbReference type="Proteomes" id="UP000823485"/>
    </source>
</evidence>
<gene>
    <name evidence="2" type="ORF">JOC94_002223</name>
</gene>
<accession>A0ABS2R6F6</accession>
<reference evidence="2 3" key="1">
    <citation type="submission" date="2021-01" db="EMBL/GenBank/DDBJ databases">
        <title>Genomic Encyclopedia of Type Strains, Phase IV (KMG-IV): sequencing the most valuable type-strain genomes for metagenomic binning, comparative biology and taxonomic classification.</title>
        <authorList>
            <person name="Goeker M."/>
        </authorList>
    </citation>
    <scope>NUCLEOTIDE SEQUENCE [LARGE SCALE GENOMIC DNA]</scope>
    <source>
        <strain evidence="2 3">DSM 105453</strain>
    </source>
</reference>
<name>A0ABS2R6F6_9BACI</name>
<proteinExistence type="predicted"/>
<evidence type="ECO:0000256" key="1">
    <source>
        <dbReference type="SAM" id="Phobius"/>
    </source>
</evidence>
<evidence type="ECO:0000313" key="2">
    <source>
        <dbReference type="EMBL" id="MBM7715236.1"/>
    </source>
</evidence>
<feature type="transmembrane region" description="Helical" evidence="1">
    <location>
        <begin position="16"/>
        <end position="38"/>
    </location>
</feature>
<keyword evidence="1" id="KW-1133">Transmembrane helix</keyword>
<dbReference type="EMBL" id="JAFBFH010000013">
    <property type="protein sequence ID" value="MBM7715236.1"/>
    <property type="molecule type" value="Genomic_DNA"/>
</dbReference>